<dbReference type="PRINTS" id="PR00118">
    <property type="entry name" value="BLACTAMASEA"/>
</dbReference>
<dbReference type="InterPro" id="IPR012338">
    <property type="entry name" value="Beta-lactam/transpept-like"/>
</dbReference>
<evidence type="ECO:0000256" key="2">
    <source>
        <dbReference type="ARBA" id="ARBA00009009"/>
    </source>
</evidence>
<dbReference type="SUPFAM" id="SSF56601">
    <property type="entry name" value="beta-lactamase/transpeptidase-like"/>
    <property type="match status" value="1"/>
</dbReference>
<evidence type="ECO:0000256" key="3">
    <source>
        <dbReference type="ARBA" id="ARBA00012865"/>
    </source>
</evidence>
<dbReference type="RefSeq" id="WP_109518284.1">
    <property type="nucleotide sequence ID" value="NZ_PDOA01000014.1"/>
</dbReference>
<name>A0A2U1V0N3_9PROT</name>
<keyword evidence="4 6" id="KW-0378">Hydrolase</keyword>
<evidence type="ECO:0000256" key="1">
    <source>
        <dbReference type="ARBA" id="ARBA00001526"/>
    </source>
</evidence>
<dbReference type="InterPro" id="IPR000871">
    <property type="entry name" value="Beta-lactam_class-A"/>
</dbReference>
<comment type="similarity">
    <text evidence="2 6">Belongs to the class-A beta-lactamase family.</text>
</comment>
<comment type="catalytic activity">
    <reaction evidence="1 6">
        <text>a beta-lactam + H2O = a substituted beta-amino acid</text>
        <dbReference type="Rhea" id="RHEA:20401"/>
        <dbReference type="ChEBI" id="CHEBI:15377"/>
        <dbReference type="ChEBI" id="CHEBI:35627"/>
        <dbReference type="ChEBI" id="CHEBI:140347"/>
        <dbReference type="EC" id="3.5.2.6"/>
    </reaction>
</comment>
<evidence type="ECO:0000256" key="5">
    <source>
        <dbReference type="ARBA" id="ARBA00023251"/>
    </source>
</evidence>
<evidence type="ECO:0000256" key="4">
    <source>
        <dbReference type="ARBA" id="ARBA00022801"/>
    </source>
</evidence>
<evidence type="ECO:0000313" key="9">
    <source>
        <dbReference type="Proteomes" id="UP000245048"/>
    </source>
</evidence>
<accession>A0A2U1V0N3</accession>
<dbReference type="InterPro" id="IPR045155">
    <property type="entry name" value="Beta-lactam_cat"/>
</dbReference>
<feature type="domain" description="Beta-lactamase class A catalytic" evidence="7">
    <location>
        <begin position="63"/>
        <end position="268"/>
    </location>
</feature>
<keyword evidence="5 6" id="KW-0046">Antibiotic resistance</keyword>
<dbReference type="EC" id="3.5.2.6" evidence="3 6"/>
<dbReference type="PROSITE" id="PS00146">
    <property type="entry name" value="BETA_LACTAMASE_A"/>
    <property type="match status" value="1"/>
</dbReference>
<dbReference type="Proteomes" id="UP000245048">
    <property type="component" value="Unassembled WGS sequence"/>
</dbReference>
<dbReference type="OrthoDB" id="9784149at2"/>
<organism evidence="8 9">
    <name type="scientific">Teichococcus aestuarii</name>
    <dbReference type="NCBI Taxonomy" id="568898"/>
    <lineage>
        <taxon>Bacteria</taxon>
        <taxon>Pseudomonadati</taxon>
        <taxon>Pseudomonadota</taxon>
        <taxon>Alphaproteobacteria</taxon>
        <taxon>Acetobacterales</taxon>
        <taxon>Roseomonadaceae</taxon>
        <taxon>Roseomonas</taxon>
    </lineage>
</organism>
<evidence type="ECO:0000313" key="8">
    <source>
        <dbReference type="EMBL" id="PWC27466.1"/>
    </source>
</evidence>
<dbReference type="EMBL" id="PDOA01000014">
    <property type="protein sequence ID" value="PWC27466.1"/>
    <property type="molecule type" value="Genomic_DNA"/>
</dbReference>
<dbReference type="GO" id="GO:0030655">
    <property type="term" value="P:beta-lactam antibiotic catabolic process"/>
    <property type="evidence" value="ECO:0007669"/>
    <property type="project" value="InterPro"/>
</dbReference>
<sequence>MTIGRRMMMVAGLGAGALWGAMPWRAAAAEGRQAALEARLRAIEAETGGRLGVAVREAAPGGLRAGHRAAERFPLTSTFKLLAAAAVLRRVDAGQERLDRVLRFSSADLVTYSPVTRPQADGPGMTLEALCAATVTLSDNTAGNLVLGTLGGPAGLTAFARDLGDPVTRLDRWETALNEATPGDPRDTTSPEAMLGLIGALTLGEALSAASRERLMGWLLGNRTGDRRLRAGLPAGWRAAEKTGSGGRNTANDVGLLLPPGGRAPILVTVYLTGATAPAEARDAAIAAVAEAVVRATA</sequence>
<protein>
    <recommendedName>
        <fullName evidence="3 6">Beta-lactamase</fullName>
        <ecNumber evidence="3 6">3.5.2.6</ecNumber>
    </recommendedName>
</protein>
<keyword evidence="9" id="KW-1185">Reference proteome</keyword>
<dbReference type="Pfam" id="PF13354">
    <property type="entry name" value="Beta-lactamase2"/>
    <property type="match status" value="1"/>
</dbReference>
<gene>
    <name evidence="8" type="ORF">CR165_17745</name>
</gene>
<dbReference type="InterPro" id="IPR023650">
    <property type="entry name" value="Beta-lactam_class-A_AS"/>
</dbReference>
<evidence type="ECO:0000256" key="6">
    <source>
        <dbReference type="RuleBase" id="RU361140"/>
    </source>
</evidence>
<proteinExistence type="inferred from homology"/>
<dbReference type="GO" id="GO:0046677">
    <property type="term" value="P:response to antibiotic"/>
    <property type="evidence" value="ECO:0007669"/>
    <property type="project" value="UniProtKB-UniRule"/>
</dbReference>
<dbReference type="NCBIfam" id="NF033103">
    <property type="entry name" value="bla_class_A"/>
    <property type="match status" value="1"/>
</dbReference>
<dbReference type="PANTHER" id="PTHR35333">
    <property type="entry name" value="BETA-LACTAMASE"/>
    <property type="match status" value="1"/>
</dbReference>
<dbReference type="GO" id="GO:0008800">
    <property type="term" value="F:beta-lactamase activity"/>
    <property type="evidence" value="ECO:0007669"/>
    <property type="project" value="UniProtKB-UniRule"/>
</dbReference>
<evidence type="ECO:0000259" key="7">
    <source>
        <dbReference type="Pfam" id="PF13354"/>
    </source>
</evidence>
<dbReference type="Gene3D" id="3.40.710.10">
    <property type="entry name" value="DD-peptidase/beta-lactamase superfamily"/>
    <property type="match status" value="1"/>
</dbReference>
<reference evidence="9" key="1">
    <citation type="submission" date="2017-10" db="EMBL/GenBank/DDBJ databases">
        <authorList>
            <person name="Toshchakov S.V."/>
            <person name="Goeva M.A."/>
        </authorList>
    </citation>
    <scope>NUCLEOTIDE SEQUENCE [LARGE SCALE GENOMIC DNA]</scope>
    <source>
        <strain evidence="9">JR1/69-1-13</strain>
    </source>
</reference>
<comment type="caution">
    <text evidence="8">The sequence shown here is derived from an EMBL/GenBank/DDBJ whole genome shotgun (WGS) entry which is preliminary data.</text>
</comment>
<dbReference type="AlphaFoldDB" id="A0A2U1V0N3"/>
<dbReference type="PANTHER" id="PTHR35333:SF3">
    <property type="entry name" value="BETA-LACTAMASE-TYPE TRANSPEPTIDASE FOLD CONTAINING PROTEIN"/>
    <property type="match status" value="1"/>
</dbReference>